<reference evidence="1" key="1">
    <citation type="journal article" date="2015" name="Nature">
        <title>Complex archaea that bridge the gap between prokaryotes and eukaryotes.</title>
        <authorList>
            <person name="Spang A."/>
            <person name="Saw J.H."/>
            <person name="Jorgensen S.L."/>
            <person name="Zaremba-Niedzwiedzka K."/>
            <person name="Martijn J."/>
            <person name="Lind A.E."/>
            <person name="van Eijk R."/>
            <person name="Schleper C."/>
            <person name="Guy L."/>
            <person name="Ettema T.J."/>
        </authorList>
    </citation>
    <scope>NUCLEOTIDE SEQUENCE</scope>
</reference>
<accession>A0A0F8X290</accession>
<sequence>MTTIERPPVEDVIKDMGDDALAETALEIRA</sequence>
<comment type="caution">
    <text evidence="1">The sequence shown here is derived from an EMBL/GenBank/DDBJ whole genome shotgun (WGS) entry which is preliminary data.</text>
</comment>
<evidence type="ECO:0000313" key="1">
    <source>
        <dbReference type="EMBL" id="KKK63222.1"/>
    </source>
</evidence>
<protein>
    <submittedName>
        <fullName evidence="1">Uncharacterized protein</fullName>
    </submittedName>
</protein>
<dbReference type="EMBL" id="LAZR01061615">
    <property type="protein sequence ID" value="KKK63222.1"/>
    <property type="molecule type" value="Genomic_DNA"/>
</dbReference>
<dbReference type="AlphaFoldDB" id="A0A0F8X290"/>
<name>A0A0F8X290_9ZZZZ</name>
<organism evidence="1">
    <name type="scientific">marine sediment metagenome</name>
    <dbReference type="NCBI Taxonomy" id="412755"/>
    <lineage>
        <taxon>unclassified sequences</taxon>
        <taxon>metagenomes</taxon>
        <taxon>ecological metagenomes</taxon>
    </lineage>
</organism>
<proteinExistence type="predicted"/>
<feature type="non-terminal residue" evidence="1">
    <location>
        <position position="30"/>
    </location>
</feature>
<gene>
    <name evidence="1" type="ORF">LCGC14_2996480</name>
</gene>